<keyword evidence="2" id="KW-1185">Reference proteome</keyword>
<protein>
    <recommendedName>
        <fullName evidence="3">EF-hand domain-containing protein</fullName>
    </recommendedName>
</protein>
<dbReference type="Proteomes" id="UP000828390">
    <property type="component" value="Unassembled WGS sequence"/>
</dbReference>
<dbReference type="AlphaFoldDB" id="A0A9D4MUV5"/>
<reference evidence="1" key="2">
    <citation type="submission" date="2020-11" db="EMBL/GenBank/DDBJ databases">
        <authorList>
            <person name="McCartney M.A."/>
            <person name="Auch B."/>
            <person name="Kono T."/>
            <person name="Mallez S."/>
            <person name="Becker A."/>
            <person name="Gohl D.M."/>
            <person name="Silverstein K.A.T."/>
            <person name="Koren S."/>
            <person name="Bechman K.B."/>
            <person name="Herman A."/>
            <person name="Abrahante J.E."/>
            <person name="Garbe J."/>
        </authorList>
    </citation>
    <scope>NUCLEOTIDE SEQUENCE</scope>
    <source>
        <strain evidence="1">Duluth1</strain>
        <tissue evidence="1">Whole animal</tissue>
    </source>
</reference>
<dbReference type="EMBL" id="JAIWYP010000001">
    <property type="protein sequence ID" value="KAH3882281.1"/>
    <property type="molecule type" value="Genomic_DNA"/>
</dbReference>
<dbReference type="InterPro" id="IPR018247">
    <property type="entry name" value="EF_Hand_1_Ca_BS"/>
</dbReference>
<reference evidence="1" key="1">
    <citation type="journal article" date="2019" name="bioRxiv">
        <title>The Genome of the Zebra Mussel, Dreissena polymorpha: A Resource for Invasive Species Research.</title>
        <authorList>
            <person name="McCartney M.A."/>
            <person name="Auch B."/>
            <person name="Kono T."/>
            <person name="Mallez S."/>
            <person name="Zhang Y."/>
            <person name="Obille A."/>
            <person name="Becker A."/>
            <person name="Abrahante J.E."/>
            <person name="Garbe J."/>
            <person name="Badalamenti J.P."/>
            <person name="Herman A."/>
            <person name="Mangelson H."/>
            <person name="Liachko I."/>
            <person name="Sullivan S."/>
            <person name="Sone E.D."/>
            <person name="Koren S."/>
            <person name="Silverstein K.A.T."/>
            <person name="Beckman K.B."/>
            <person name="Gohl D.M."/>
        </authorList>
    </citation>
    <scope>NUCLEOTIDE SEQUENCE</scope>
    <source>
        <strain evidence="1">Duluth1</strain>
        <tissue evidence="1">Whole animal</tissue>
    </source>
</reference>
<name>A0A9D4MUV5_DREPO</name>
<evidence type="ECO:0008006" key="3">
    <source>
        <dbReference type="Google" id="ProtNLM"/>
    </source>
</evidence>
<organism evidence="1 2">
    <name type="scientific">Dreissena polymorpha</name>
    <name type="common">Zebra mussel</name>
    <name type="synonym">Mytilus polymorpha</name>
    <dbReference type="NCBI Taxonomy" id="45954"/>
    <lineage>
        <taxon>Eukaryota</taxon>
        <taxon>Metazoa</taxon>
        <taxon>Spiralia</taxon>
        <taxon>Lophotrochozoa</taxon>
        <taxon>Mollusca</taxon>
        <taxon>Bivalvia</taxon>
        <taxon>Autobranchia</taxon>
        <taxon>Heteroconchia</taxon>
        <taxon>Euheterodonta</taxon>
        <taxon>Imparidentia</taxon>
        <taxon>Neoheterodontei</taxon>
        <taxon>Myida</taxon>
        <taxon>Dreissenoidea</taxon>
        <taxon>Dreissenidae</taxon>
        <taxon>Dreissena</taxon>
    </lineage>
</organism>
<comment type="caution">
    <text evidence="1">The sequence shown here is derived from an EMBL/GenBank/DDBJ whole genome shotgun (WGS) entry which is preliminary data.</text>
</comment>
<sequence>MYKRKWFPLMSWGKRGDMSQEDKEQVKRAWSRFASWGKRYSAPRSWVSLGAWGKRRWTGMATWGKRSVNNDRDDVFAADTAQTLLPLFDLNGDDALDIGELQTYVRALFDLSKPEPEPKDDNSGHE</sequence>
<evidence type="ECO:0000313" key="1">
    <source>
        <dbReference type="EMBL" id="KAH3882281.1"/>
    </source>
</evidence>
<accession>A0A9D4MUV5</accession>
<gene>
    <name evidence="1" type="ORF">DPMN_006215</name>
</gene>
<proteinExistence type="predicted"/>
<dbReference type="PROSITE" id="PS00018">
    <property type="entry name" value="EF_HAND_1"/>
    <property type="match status" value="1"/>
</dbReference>
<evidence type="ECO:0000313" key="2">
    <source>
        <dbReference type="Proteomes" id="UP000828390"/>
    </source>
</evidence>